<dbReference type="PANTHER" id="PTHR10357">
    <property type="entry name" value="ALPHA-AMYLASE FAMILY MEMBER"/>
    <property type="match status" value="1"/>
</dbReference>
<organism evidence="7 8">
    <name type="scientific">Macrococcus hajekii</name>
    <dbReference type="NCBI Taxonomy" id="198482"/>
    <lineage>
        <taxon>Bacteria</taxon>
        <taxon>Bacillati</taxon>
        <taxon>Bacillota</taxon>
        <taxon>Bacilli</taxon>
        <taxon>Bacillales</taxon>
        <taxon>Staphylococcaceae</taxon>
        <taxon>Macrococcus</taxon>
    </lineage>
</organism>
<dbReference type="SMART" id="SM00642">
    <property type="entry name" value="Aamy"/>
    <property type="match status" value="1"/>
</dbReference>
<feature type="transmembrane region" description="Helical" evidence="4">
    <location>
        <begin position="438"/>
        <end position="459"/>
    </location>
</feature>
<keyword evidence="3 5" id="KW-0732">Signal</keyword>
<feature type="signal peptide" evidence="5">
    <location>
        <begin position="1"/>
        <end position="27"/>
    </location>
</feature>
<gene>
    <name evidence="7" type="ORF">ERX37_05040</name>
</gene>
<dbReference type="Pfam" id="PF22026">
    <property type="entry name" value="Alpha-amylase_C_2"/>
    <property type="match status" value="1"/>
</dbReference>
<feature type="chain" id="PRO_5020532000" description="Glycosyl hydrolase family 13 catalytic domain-containing protein" evidence="5">
    <location>
        <begin position="28"/>
        <end position="466"/>
    </location>
</feature>
<dbReference type="EMBL" id="SCWE01000001">
    <property type="protein sequence ID" value="TDM03450.1"/>
    <property type="molecule type" value="Genomic_DNA"/>
</dbReference>
<sequence length="466" mass="53197">MNRGILMKKIGILLMTVLMLTSTPVQAEVKSQPRIYSLIVDRFMNGTEKNNAHIINDKNNRLPYGGDFQGIQSKLDYIKDMGFNVIHLSPIFEHEQNDYLGYKIKSYDKIDDVYGGEKEFKALIKEVHAKGMKIVVDMPTIATDDFTQTQSVSMNSYQKKYFGDTPIIDLHDQQNQRLYKEKMTDFADRYDVDGLSIYALQNNLDAERLLPDLPMNIAILNKGNQATHFDYVQKEETTLKLANGFKNTDQPLPGPFASDELLAADHFFMQRFTKYAADENMFPGTRIKLLMSFLLSQKQPMSMTYGTEIAMNGGDMPEMHQLLDFRTEKEVTDYLKTTAGVYDKYREMFDGKMKVLMNKEGSQVIHYDTDKVDFIYNLNNTSKATKIALGEDVVPRGKMLNGLLIGDAIHEKDGKYNLITNREEAELYAVVDERGLNLGYIIASAAIIILFTTFIILAVRKSKRNK</sequence>
<protein>
    <recommendedName>
        <fullName evidence="6">Glycosyl hydrolase family 13 catalytic domain-containing protein</fullName>
    </recommendedName>
</protein>
<feature type="domain" description="Glycosyl hydrolase family 13 catalytic" evidence="6">
    <location>
        <begin position="37"/>
        <end position="326"/>
    </location>
</feature>
<dbReference type="CDD" id="cd00551">
    <property type="entry name" value="AmyAc_family"/>
    <property type="match status" value="1"/>
</dbReference>
<dbReference type="PANTHER" id="PTHR10357:SF215">
    <property type="entry name" value="ALPHA-AMYLASE 1"/>
    <property type="match status" value="1"/>
</dbReference>
<dbReference type="SUPFAM" id="SSF51445">
    <property type="entry name" value="(Trans)glycosidases"/>
    <property type="match status" value="1"/>
</dbReference>
<keyword evidence="4" id="KW-1133">Transmembrane helix</keyword>
<dbReference type="InterPro" id="IPR006047">
    <property type="entry name" value="GH13_cat_dom"/>
</dbReference>
<dbReference type="AlphaFoldDB" id="A0A4R6BNL1"/>
<dbReference type="InterPro" id="IPR054174">
    <property type="entry name" value="Alpha-amylase-like_C"/>
</dbReference>
<dbReference type="InterPro" id="IPR017853">
    <property type="entry name" value="GH"/>
</dbReference>
<dbReference type="Gene3D" id="2.60.40.1180">
    <property type="entry name" value="Golgi alpha-mannosidase II"/>
    <property type="match status" value="1"/>
</dbReference>
<keyword evidence="2" id="KW-0479">Metal-binding</keyword>
<dbReference type="Gene3D" id="3.20.20.80">
    <property type="entry name" value="Glycosidases"/>
    <property type="match status" value="2"/>
</dbReference>
<dbReference type="Pfam" id="PF00128">
    <property type="entry name" value="Alpha-amylase"/>
    <property type="match status" value="1"/>
</dbReference>
<evidence type="ECO:0000256" key="1">
    <source>
        <dbReference type="ARBA" id="ARBA00001913"/>
    </source>
</evidence>
<dbReference type="InterPro" id="IPR013780">
    <property type="entry name" value="Glyco_hydro_b"/>
</dbReference>
<comment type="cofactor">
    <cofactor evidence="1">
        <name>Ca(2+)</name>
        <dbReference type="ChEBI" id="CHEBI:29108"/>
    </cofactor>
</comment>
<keyword evidence="4" id="KW-0812">Transmembrane</keyword>
<evidence type="ECO:0000256" key="3">
    <source>
        <dbReference type="ARBA" id="ARBA00022729"/>
    </source>
</evidence>
<dbReference type="GO" id="GO:0046872">
    <property type="term" value="F:metal ion binding"/>
    <property type="evidence" value="ECO:0007669"/>
    <property type="project" value="UniProtKB-KW"/>
</dbReference>
<evidence type="ECO:0000256" key="4">
    <source>
        <dbReference type="SAM" id="Phobius"/>
    </source>
</evidence>
<evidence type="ECO:0000313" key="8">
    <source>
        <dbReference type="Proteomes" id="UP000295328"/>
    </source>
</evidence>
<keyword evidence="8" id="KW-1185">Reference proteome</keyword>
<reference evidence="7 8" key="1">
    <citation type="submission" date="2019-01" db="EMBL/GenBank/DDBJ databases">
        <title>Draft genome sequences of the type strains of six Macrococcus species.</title>
        <authorList>
            <person name="Mazhar S."/>
            <person name="Altermann E."/>
            <person name="Hill C."/>
            <person name="Mcauliffe O."/>
        </authorList>
    </citation>
    <scope>NUCLEOTIDE SEQUENCE [LARGE SCALE GENOMIC DNA]</scope>
    <source>
        <strain evidence="7 8">CCM4809</strain>
    </source>
</reference>
<accession>A0A4R6BNL1</accession>
<evidence type="ECO:0000313" key="7">
    <source>
        <dbReference type="EMBL" id="TDM03450.1"/>
    </source>
</evidence>
<dbReference type="OrthoDB" id="9805159at2"/>
<evidence type="ECO:0000256" key="5">
    <source>
        <dbReference type="SAM" id="SignalP"/>
    </source>
</evidence>
<name>A0A4R6BNL1_9STAP</name>
<evidence type="ECO:0000256" key="2">
    <source>
        <dbReference type="ARBA" id="ARBA00022723"/>
    </source>
</evidence>
<dbReference type="GO" id="GO:0005975">
    <property type="term" value="P:carbohydrate metabolic process"/>
    <property type="evidence" value="ECO:0007669"/>
    <property type="project" value="InterPro"/>
</dbReference>
<keyword evidence="4" id="KW-0472">Membrane</keyword>
<dbReference type="Proteomes" id="UP000295328">
    <property type="component" value="Unassembled WGS sequence"/>
</dbReference>
<comment type="caution">
    <text evidence="7">The sequence shown here is derived from an EMBL/GenBank/DDBJ whole genome shotgun (WGS) entry which is preliminary data.</text>
</comment>
<evidence type="ECO:0000259" key="6">
    <source>
        <dbReference type="SMART" id="SM00642"/>
    </source>
</evidence>
<proteinExistence type="predicted"/>